<dbReference type="InterPro" id="IPR011053">
    <property type="entry name" value="Single_hybrid_motif"/>
</dbReference>
<evidence type="ECO:0000259" key="14">
    <source>
        <dbReference type="PROSITE" id="PS50979"/>
    </source>
</evidence>
<evidence type="ECO:0000256" key="5">
    <source>
        <dbReference type="ARBA" id="ARBA00022741"/>
    </source>
</evidence>
<dbReference type="SUPFAM" id="SSF52096">
    <property type="entry name" value="ClpP/crotonase"/>
    <property type="match status" value="2"/>
</dbReference>
<evidence type="ECO:0000313" key="16">
    <source>
        <dbReference type="EMBL" id="NMI01780.1"/>
    </source>
</evidence>
<keyword evidence="3" id="KW-0444">Lipid biosynthesis</keyword>
<dbReference type="SUPFAM" id="SSF56059">
    <property type="entry name" value="Glutathione synthetase ATP-binding domain-like"/>
    <property type="match status" value="1"/>
</dbReference>
<dbReference type="InterPro" id="IPR029045">
    <property type="entry name" value="ClpP/crotonase-like_dom_sf"/>
</dbReference>
<dbReference type="SMART" id="SM00878">
    <property type="entry name" value="Biotin_carb_C"/>
    <property type="match status" value="1"/>
</dbReference>
<dbReference type="Pfam" id="PF01039">
    <property type="entry name" value="Carboxyl_trans"/>
    <property type="match status" value="1"/>
</dbReference>
<evidence type="ECO:0000259" key="15">
    <source>
        <dbReference type="PROSITE" id="PS50989"/>
    </source>
</evidence>
<dbReference type="InterPro" id="IPR011764">
    <property type="entry name" value="Biotin_carboxylation_dom"/>
</dbReference>
<dbReference type="InterPro" id="IPR005479">
    <property type="entry name" value="CPAse_ATP-bd"/>
</dbReference>
<dbReference type="PROSITE" id="PS00867">
    <property type="entry name" value="CPSASE_2"/>
    <property type="match status" value="1"/>
</dbReference>
<evidence type="ECO:0000256" key="6">
    <source>
        <dbReference type="ARBA" id="ARBA00022832"/>
    </source>
</evidence>
<dbReference type="PROSITE" id="PS00866">
    <property type="entry name" value="CPSASE_1"/>
    <property type="match status" value="1"/>
</dbReference>
<keyword evidence="8" id="KW-0443">Lipid metabolism</keyword>
<sequence>MSQGTRPPFHRLAIVNRGEPAMRLINAVREWNAEGRPPLRTIAVHTAVDRRAMFVREADEAVLIGPDEETGFGANPYLDYAELERALRAARADAVWPGWGFVSEKAEFADLCARLGITFVGPSPEVMRRLGDKIESKRLADEVGVPLAPWSGGPVADLTEARKHAEVIGYPLMVKATAGGGGRGIRLVNSADELGEAFERACSEAARTAGDGTVFLERAIRGGRHVEVQVVADAAGTVWTLGIRDCSVQRRNQKVIEESASTALDAEQENLLRTCAADLVRAAGYVNAGTVEFLYEPKERLLSFLEVNTRLQVEHPVTEATTGVDIVKLQLHVAAGGRLDEIAPATPSAHGHAIEARLTAEDPEHGFAPAPGLIEHLALPTGPGIRVDTGVAAGDVIPPQYDSMIAKVIAWGRDRSEARARLHRALRQTAAVIDGGTTNKAFLLDLLDRPEVRNGDVDTTWLDSMMADGYAPPRRLDVALLATAVEAHDAHVQRQRDRLFTSAERGRPEVGHETWHQVDVRAAGESYRLRVARSRPARYRVELDGQSVDVDVERAGRFERRLTVDGQAFSVLSVAQGADYLVEVDGAVHRISGGEAGLVRAPAPAMVVAVPVKAGDVVDEGDVVAIVESMKLETALRAPVSGRVAEVLVPANTQVESGTKLVRLEPDPENGAGGEAAAGTERADLSALIGTTAAAAEPATAASDALAALRSLVLGFDIDEREARPLLAGLAAARAELPDDDPGLLAGEIAVLQIFADLCALSRNRRVSNGAGDLAADESAVDAEAARNPQEYLYAYLRSRDAEAEGLPESFLIKLRRALAHYGVTDLESSPDLGPALYRMFLAHRRAGAHVPVVSDLLQRRLRQPESLPADAREGYRKVLDQLVTATQLRYPMIGDLARQVRYRCFDAPLIAEARAQVQRDVRAELDHLADDPQARAAQIDALVAAGEPILSAFGERHHAAMLEVMTRRYYRIRPLERFAVVQHDGRPLLTAGYVHDGHSYSVLATVVDSTATDGAEGPSAVATDLHQMVDALPADRTALIDLYVTSDDSSGADPDARAGRIRDKLGSIPDAVGRVAVAVRRADGENNGPTWFTFRRGADGEPVEDRTLRGLHPMVAERLGLWRLADFELTRLPSATDVHLFRAQGRNVSEDQRLIALADVRDLTTVRDDEGRIRSLPQLEHVLDACLDSLRAARSADRSAAKLAWNRVLLYVWPVVDVPLAELDEVVRALAPRSEGLGLEQVMVQFRSVEAGGNLAGEPRELMLRMSRPPGAGLTMRVTDPPVGPLRELDAYAQKVIRARRRGAVYPFELVPLLTRSPDRGGRPGTFTEYDLDDSGAPVPVDRAPGGNTANLVLGVVTTPTERYPEGMTRVVLLGDPTKALGALAEPECARVLAAIELARRLEAPIEWFAVSAGAKIAMDSGTENMDWISRVLRGIIEFTQDGGEINIVVTGINVGAQPYWNAEATMLMHTKGILVMTPDSAMVLTGKQSLDYSGGVSAEDNFGIGGYDRIMGPNGQAQYWAPDLSGAVDVLLAHYEHTYTAPGERFPRVAPTGDPVDRDIADSPHSGPGTEFTRLGEIFSEATNAERKKPFDIRSLMRGVADADHPPLERWVDMHDADSVVVFDAHLGGQPVEMLGIESRPLPRRGRPPVDGPSQWTAGTLFPRSSRKAARAINAASGNRPLVVLANLSGFDGSPESLRGLQLEHGAEIGRAVVNFDGPIVFCVVSRYHGGAFVVFSGTLNDNMEIAAVEGSYASVIGGAPAAAVVFAGEVNKRTAADPRVAGLEARITEAVETGAEADAARLRAELAGVRSGVRSEKLGEVADEFDTRHSIERARRVGSVDTIVPASRLRPYLVDAVQRGMARTLGGTVRKGEDG</sequence>
<dbReference type="InterPro" id="IPR034733">
    <property type="entry name" value="AcCoA_carboxyl_beta"/>
</dbReference>
<dbReference type="PROSITE" id="PS50968">
    <property type="entry name" value="BIOTINYL_LIPOYL"/>
    <property type="match status" value="1"/>
</dbReference>
<dbReference type="InterPro" id="IPR050856">
    <property type="entry name" value="Biotin_carboxylase_complex"/>
</dbReference>
<dbReference type="InterPro" id="IPR005481">
    <property type="entry name" value="BC-like_N"/>
</dbReference>
<keyword evidence="9" id="KW-0275">Fatty acid biosynthesis</keyword>
<dbReference type="Pfam" id="PF08326">
    <property type="entry name" value="ACC_central"/>
    <property type="match status" value="1"/>
</dbReference>
<keyword evidence="5 11" id="KW-0547">Nucleotide-binding</keyword>
<evidence type="ECO:0000259" key="13">
    <source>
        <dbReference type="PROSITE" id="PS50975"/>
    </source>
</evidence>
<gene>
    <name evidence="16" type="ORF">HF526_31470</name>
</gene>
<keyword evidence="10" id="KW-0092">Biotin</keyword>
<dbReference type="InterPro" id="IPR011054">
    <property type="entry name" value="Rudment_hybrid_motif"/>
</dbReference>
<comment type="caution">
    <text evidence="16">The sequence shown here is derived from an EMBL/GenBank/DDBJ whole genome shotgun (WGS) entry which is preliminary data.</text>
</comment>
<evidence type="ECO:0000256" key="11">
    <source>
        <dbReference type="PROSITE-ProRule" id="PRU00409"/>
    </source>
</evidence>
<dbReference type="PROSITE" id="PS50989">
    <property type="entry name" value="COA_CT_CTER"/>
    <property type="match status" value="1"/>
</dbReference>
<organism evidence="16 17">
    <name type="scientific">Pseudonocardia acidicola</name>
    <dbReference type="NCBI Taxonomy" id="2724939"/>
    <lineage>
        <taxon>Bacteria</taxon>
        <taxon>Bacillati</taxon>
        <taxon>Actinomycetota</taxon>
        <taxon>Actinomycetes</taxon>
        <taxon>Pseudonocardiales</taxon>
        <taxon>Pseudonocardiaceae</taxon>
        <taxon>Pseudonocardia</taxon>
    </lineage>
</organism>
<dbReference type="SUPFAM" id="SSF52440">
    <property type="entry name" value="PreATP-grasp domain"/>
    <property type="match status" value="1"/>
</dbReference>
<dbReference type="EC" id="6.3.4.14" evidence="2"/>
<dbReference type="InterPro" id="IPR005482">
    <property type="entry name" value="Biotin_COase_C"/>
</dbReference>
<dbReference type="InterPro" id="IPR011761">
    <property type="entry name" value="ATP-grasp"/>
</dbReference>
<evidence type="ECO:0000256" key="7">
    <source>
        <dbReference type="ARBA" id="ARBA00022840"/>
    </source>
</evidence>
<evidence type="ECO:0000256" key="1">
    <source>
        <dbReference type="ARBA" id="ARBA00001953"/>
    </source>
</evidence>
<evidence type="ECO:0000259" key="12">
    <source>
        <dbReference type="PROSITE" id="PS50968"/>
    </source>
</evidence>
<dbReference type="InterPro" id="IPR016185">
    <property type="entry name" value="PreATP-grasp_dom_sf"/>
</dbReference>
<keyword evidence="6" id="KW-0276">Fatty acid metabolism</keyword>
<evidence type="ECO:0000256" key="2">
    <source>
        <dbReference type="ARBA" id="ARBA00013263"/>
    </source>
</evidence>
<dbReference type="InterPro" id="IPR000089">
    <property type="entry name" value="Biotin_lipoyl"/>
</dbReference>
<dbReference type="PANTHER" id="PTHR18866">
    <property type="entry name" value="CARBOXYLASE:PYRUVATE/ACETYL-COA/PROPIONYL-COA CARBOXYLASE"/>
    <property type="match status" value="1"/>
</dbReference>
<keyword evidence="4" id="KW-0436">Ligase</keyword>
<evidence type="ECO:0000256" key="3">
    <source>
        <dbReference type="ARBA" id="ARBA00022516"/>
    </source>
</evidence>
<dbReference type="PROSITE" id="PS50975">
    <property type="entry name" value="ATP_GRASP"/>
    <property type="match status" value="1"/>
</dbReference>
<dbReference type="SUPFAM" id="SSF51230">
    <property type="entry name" value="Single hybrid motif"/>
    <property type="match status" value="1"/>
</dbReference>
<dbReference type="Gene3D" id="3.30.470.20">
    <property type="entry name" value="ATP-grasp fold, B domain"/>
    <property type="match status" value="1"/>
</dbReference>
<dbReference type="Proteomes" id="UP000820669">
    <property type="component" value="Unassembled WGS sequence"/>
</dbReference>
<dbReference type="Pfam" id="PF02785">
    <property type="entry name" value="Biotin_carb_C"/>
    <property type="match status" value="1"/>
</dbReference>
<dbReference type="RefSeq" id="WP_169385296.1">
    <property type="nucleotide sequence ID" value="NZ_JAAXLA010000100.1"/>
</dbReference>
<dbReference type="Pfam" id="PF02786">
    <property type="entry name" value="CPSase_L_D2"/>
    <property type="match status" value="1"/>
</dbReference>
<dbReference type="InterPro" id="IPR011763">
    <property type="entry name" value="COA_CT_C"/>
</dbReference>
<dbReference type="InterPro" id="IPR013537">
    <property type="entry name" value="AcCoA_COase_cen"/>
</dbReference>
<dbReference type="PROSITE" id="PS50979">
    <property type="entry name" value="BC"/>
    <property type="match status" value="1"/>
</dbReference>
<accession>A0ABX1SNC5</accession>
<evidence type="ECO:0000256" key="10">
    <source>
        <dbReference type="ARBA" id="ARBA00023267"/>
    </source>
</evidence>
<feature type="domain" description="ATP-grasp" evidence="13">
    <location>
        <begin position="137"/>
        <end position="335"/>
    </location>
</feature>
<protein>
    <recommendedName>
        <fullName evidence="2">biotin carboxylase</fullName>
        <ecNumber evidence="2">6.3.4.14</ecNumber>
    </recommendedName>
</protein>
<evidence type="ECO:0000256" key="4">
    <source>
        <dbReference type="ARBA" id="ARBA00022598"/>
    </source>
</evidence>
<feature type="domain" description="Lipoyl-binding" evidence="12">
    <location>
        <begin position="586"/>
        <end position="665"/>
    </location>
</feature>
<dbReference type="SUPFAM" id="SSF51246">
    <property type="entry name" value="Rudiment single hybrid motif"/>
    <property type="match status" value="1"/>
</dbReference>
<dbReference type="Pfam" id="PF00289">
    <property type="entry name" value="Biotin_carb_N"/>
    <property type="match status" value="1"/>
</dbReference>
<evidence type="ECO:0000256" key="9">
    <source>
        <dbReference type="ARBA" id="ARBA00023160"/>
    </source>
</evidence>
<dbReference type="EMBL" id="JAAXLA010000100">
    <property type="protein sequence ID" value="NMI01780.1"/>
    <property type="molecule type" value="Genomic_DNA"/>
</dbReference>
<feature type="domain" description="Biotin carboxylation" evidence="14">
    <location>
        <begin position="8"/>
        <end position="467"/>
    </location>
</feature>
<dbReference type="PANTHER" id="PTHR18866:SF33">
    <property type="entry name" value="METHYLCROTONOYL-COA CARBOXYLASE SUBUNIT ALPHA, MITOCHONDRIAL-RELATED"/>
    <property type="match status" value="1"/>
</dbReference>
<dbReference type="Gene3D" id="2.40.50.100">
    <property type="match status" value="1"/>
</dbReference>
<dbReference type="Gene3D" id="3.90.226.10">
    <property type="entry name" value="2-enoyl-CoA Hydratase, Chain A, domain 1"/>
    <property type="match status" value="2"/>
</dbReference>
<reference evidence="16 17" key="1">
    <citation type="submission" date="2020-04" db="EMBL/GenBank/DDBJ databases">
        <authorList>
            <person name="Klaysubun C."/>
            <person name="Duangmal K."/>
            <person name="Lipun K."/>
        </authorList>
    </citation>
    <scope>NUCLEOTIDE SEQUENCE [LARGE SCALE GENOMIC DNA]</scope>
    <source>
        <strain evidence="16 17">K10HN5</strain>
    </source>
</reference>
<keyword evidence="7 11" id="KW-0067">ATP-binding</keyword>
<evidence type="ECO:0000256" key="8">
    <source>
        <dbReference type="ARBA" id="ARBA00023098"/>
    </source>
</evidence>
<dbReference type="CDD" id="cd06850">
    <property type="entry name" value="biotinyl_domain"/>
    <property type="match status" value="1"/>
</dbReference>
<feature type="domain" description="CoA carboxyltransferase C-terminal" evidence="15">
    <location>
        <begin position="1579"/>
        <end position="1878"/>
    </location>
</feature>
<comment type="cofactor">
    <cofactor evidence="1">
        <name>biotin</name>
        <dbReference type="ChEBI" id="CHEBI:57586"/>
    </cofactor>
</comment>
<dbReference type="Pfam" id="PF00364">
    <property type="entry name" value="Biotin_lipoyl"/>
    <property type="match status" value="1"/>
</dbReference>
<proteinExistence type="predicted"/>
<name>A0ABX1SNC5_9PSEU</name>
<evidence type="ECO:0000313" key="17">
    <source>
        <dbReference type="Proteomes" id="UP000820669"/>
    </source>
</evidence>
<keyword evidence="17" id="KW-1185">Reference proteome</keyword>